<evidence type="ECO:0000313" key="1">
    <source>
        <dbReference type="EMBL" id="KZV32614.1"/>
    </source>
</evidence>
<dbReference type="EMBL" id="KV006408">
    <property type="protein sequence ID" value="KZV32614.1"/>
    <property type="molecule type" value="Genomic_DNA"/>
</dbReference>
<gene>
    <name evidence="1" type="ORF">F511_17040</name>
</gene>
<protein>
    <submittedName>
        <fullName evidence="1">UDP-rhamnose:rhamnosyltransferase 1</fullName>
    </submittedName>
</protein>
<dbReference type="AlphaFoldDB" id="A0A2Z7BDQ9"/>
<organism evidence="1 2">
    <name type="scientific">Dorcoceras hygrometricum</name>
    <dbReference type="NCBI Taxonomy" id="472368"/>
    <lineage>
        <taxon>Eukaryota</taxon>
        <taxon>Viridiplantae</taxon>
        <taxon>Streptophyta</taxon>
        <taxon>Embryophyta</taxon>
        <taxon>Tracheophyta</taxon>
        <taxon>Spermatophyta</taxon>
        <taxon>Magnoliopsida</taxon>
        <taxon>eudicotyledons</taxon>
        <taxon>Gunneridae</taxon>
        <taxon>Pentapetalae</taxon>
        <taxon>asterids</taxon>
        <taxon>lamiids</taxon>
        <taxon>Lamiales</taxon>
        <taxon>Gesneriaceae</taxon>
        <taxon>Didymocarpoideae</taxon>
        <taxon>Trichosporeae</taxon>
        <taxon>Loxocarpinae</taxon>
        <taxon>Dorcoceras</taxon>
    </lineage>
</organism>
<keyword evidence="2" id="KW-1185">Reference proteome</keyword>
<sequence>MAEVPMDLVYDARSIFSASSEPVKTICKKRELKFEFKWLNDILAKSVTVKAGSFNAVTHERFLLMTAIHFVLKINWSKILVDILKEMVTKSSKQAKVFATQICVLLKSAPNWESEEFPTTEDSYSKRMLALEWAVKMRIRPSELETSICDAKYHVSLSTRCVLGKWVYLVTLAMSLFDLRDVCIVIGSLATLDIPMVVDLIGIYVLKGPYCTLTMTDWFLQALSVIPRGSWGDVARRFTLVQWGYNRTHNSHTLDLVAAAPSPLHYAFGRRRRLLRGWTCSDHADEEIPFVTNSSGLLVQTDEGGVILVVDRKGLCDGPRGTKSRPISVVPAVTPRAQRRHAPKRKLVLQDESDDETVENIIEQVLMETDEVEDVETDLEEPVVMKSAGTDPVEMESRIDVLYIANYDEGSRLKMLSNEEEPLVETEKEKEKEK</sequence>
<dbReference type="GO" id="GO:0016740">
    <property type="term" value="F:transferase activity"/>
    <property type="evidence" value="ECO:0007669"/>
    <property type="project" value="UniProtKB-KW"/>
</dbReference>
<accession>A0A2Z7BDQ9</accession>
<keyword evidence="1" id="KW-0808">Transferase</keyword>
<evidence type="ECO:0000313" key="2">
    <source>
        <dbReference type="Proteomes" id="UP000250235"/>
    </source>
</evidence>
<dbReference type="Proteomes" id="UP000250235">
    <property type="component" value="Unassembled WGS sequence"/>
</dbReference>
<name>A0A2Z7BDQ9_9LAMI</name>
<reference evidence="1 2" key="1">
    <citation type="journal article" date="2015" name="Proc. Natl. Acad. Sci. U.S.A.">
        <title>The resurrection genome of Boea hygrometrica: A blueprint for survival of dehydration.</title>
        <authorList>
            <person name="Xiao L."/>
            <person name="Yang G."/>
            <person name="Zhang L."/>
            <person name="Yang X."/>
            <person name="Zhao S."/>
            <person name="Ji Z."/>
            <person name="Zhou Q."/>
            <person name="Hu M."/>
            <person name="Wang Y."/>
            <person name="Chen M."/>
            <person name="Xu Y."/>
            <person name="Jin H."/>
            <person name="Xiao X."/>
            <person name="Hu G."/>
            <person name="Bao F."/>
            <person name="Hu Y."/>
            <person name="Wan P."/>
            <person name="Li L."/>
            <person name="Deng X."/>
            <person name="Kuang T."/>
            <person name="Xiang C."/>
            <person name="Zhu J.K."/>
            <person name="Oliver M.J."/>
            <person name="He Y."/>
        </authorList>
    </citation>
    <scope>NUCLEOTIDE SEQUENCE [LARGE SCALE GENOMIC DNA]</scope>
    <source>
        <strain evidence="2">cv. XS01</strain>
    </source>
</reference>
<proteinExistence type="predicted"/>